<dbReference type="GO" id="GO:2000779">
    <property type="term" value="P:regulation of double-strand break repair"/>
    <property type="evidence" value="ECO:0007669"/>
    <property type="project" value="TreeGrafter"/>
</dbReference>
<dbReference type="PANTHER" id="PTHR13468">
    <property type="entry name" value="DEK PROTEIN"/>
    <property type="match status" value="1"/>
</dbReference>
<dbReference type="SUPFAM" id="SSF68906">
    <property type="entry name" value="SAP domain"/>
    <property type="match status" value="1"/>
</dbReference>
<dbReference type="AlphaFoldDB" id="A0A197JCS0"/>
<dbReference type="GO" id="GO:0005634">
    <property type="term" value="C:nucleus"/>
    <property type="evidence" value="ECO:0007669"/>
    <property type="project" value="TreeGrafter"/>
</dbReference>
<dbReference type="GO" id="GO:0006325">
    <property type="term" value="P:chromatin organization"/>
    <property type="evidence" value="ECO:0007669"/>
    <property type="project" value="InterPro"/>
</dbReference>
<dbReference type="InterPro" id="IPR044198">
    <property type="entry name" value="DEK"/>
</dbReference>
<dbReference type="EMBL" id="KV442140">
    <property type="protein sequence ID" value="OAQ22818.1"/>
    <property type="molecule type" value="Genomic_DNA"/>
</dbReference>
<accession>A0A197JCS0</accession>
<evidence type="ECO:0000313" key="3">
    <source>
        <dbReference type="Proteomes" id="UP000078512"/>
    </source>
</evidence>
<protein>
    <recommendedName>
        <fullName evidence="4">SAP domain-containing protein</fullName>
    </recommendedName>
</protein>
<organism evidence="2 3">
    <name type="scientific">Linnemannia elongata AG-77</name>
    <dbReference type="NCBI Taxonomy" id="1314771"/>
    <lineage>
        <taxon>Eukaryota</taxon>
        <taxon>Fungi</taxon>
        <taxon>Fungi incertae sedis</taxon>
        <taxon>Mucoromycota</taxon>
        <taxon>Mortierellomycotina</taxon>
        <taxon>Mortierellomycetes</taxon>
        <taxon>Mortierellales</taxon>
        <taxon>Mortierellaceae</taxon>
        <taxon>Linnemannia</taxon>
    </lineage>
</organism>
<feature type="region of interest" description="Disordered" evidence="1">
    <location>
        <begin position="192"/>
        <end position="242"/>
    </location>
</feature>
<name>A0A197JCS0_9FUNG</name>
<dbReference type="GO" id="GO:0042393">
    <property type="term" value="F:histone binding"/>
    <property type="evidence" value="ECO:0007669"/>
    <property type="project" value="TreeGrafter"/>
</dbReference>
<dbReference type="STRING" id="1314771.A0A197JCS0"/>
<sequence length="294" mass="31848">MSDSGDSSDSEVYIPRDPVVPLPVTGPRERKKVERFAVPVVEKAEKKLVIPEGKGAKLGSIATVNANLDKLKSSDETVKGLHRLLFGRVAPSKSPKNDLKAFNGFEHLSEKEEEALEEKLGKWTVGGLRELIDVFNLEAGGDKDALLERLMVFLKSPEDSGLVPRAQKAAQDAKEKKAQALAVKKAKAAAKAKKNAELKAKKTEQKKAQAAKKKAALAKAKAAAKASKASKTSTSTSTRAPKVRSAFDMYVKDHQKAIKDATPDASRADIYKRAPQGCCRCRRQEAQEGEGCKD</sequence>
<evidence type="ECO:0000256" key="1">
    <source>
        <dbReference type="SAM" id="MobiDB-lite"/>
    </source>
</evidence>
<dbReference type="Proteomes" id="UP000078512">
    <property type="component" value="Unassembled WGS sequence"/>
</dbReference>
<dbReference type="InterPro" id="IPR036361">
    <property type="entry name" value="SAP_dom_sf"/>
</dbReference>
<keyword evidence="3" id="KW-1185">Reference proteome</keyword>
<reference evidence="2 3" key="1">
    <citation type="submission" date="2016-05" db="EMBL/GenBank/DDBJ databases">
        <title>Genome sequencing reveals origins of a unique bacterial endosymbiosis in the earliest lineages of terrestrial Fungi.</title>
        <authorList>
            <consortium name="DOE Joint Genome Institute"/>
            <person name="Uehling J."/>
            <person name="Gryganskyi A."/>
            <person name="Hameed K."/>
            <person name="Tschaplinski T."/>
            <person name="Misztal P."/>
            <person name="Wu S."/>
            <person name="Desiro A."/>
            <person name="Vande Pol N."/>
            <person name="Du Z.-Y."/>
            <person name="Zienkiewicz A."/>
            <person name="Zienkiewicz K."/>
            <person name="Morin E."/>
            <person name="Tisserant E."/>
            <person name="Splivallo R."/>
            <person name="Hainaut M."/>
            <person name="Henrissat B."/>
            <person name="Ohm R."/>
            <person name="Kuo A."/>
            <person name="Yan J."/>
            <person name="Lipzen A."/>
            <person name="Nolan M."/>
            <person name="Labutti K."/>
            <person name="Barry K."/>
            <person name="Goldstein A."/>
            <person name="Labbe J."/>
            <person name="Schadt C."/>
            <person name="Tuskan G."/>
            <person name="Grigoriev I."/>
            <person name="Martin F."/>
            <person name="Vilgalys R."/>
            <person name="Bonito G."/>
        </authorList>
    </citation>
    <scope>NUCLEOTIDE SEQUENCE [LARGE SCALE GENOMIC DNA]</scope>
    <source>
        <strain evidence="2 3">AG-77</strain>
    </source>
</reference>
<evidence type="ECO:0008006" key="4">
    <source>
        <dbReference type="Google" id="ProtNLM"/>
    </source>
</evidence>
<gene>
    <name evidence="2" type="ORF">K457DRAFT_279481</name>
</gene>
<feature type="region of interest" description="Disordered" evidence="1">
    <location>
        <begin position="1"/>
        <end position="26"/>
    </location>
</feature>
<dbReference type="OrthoDB" id="10248551at2759"/>
<feature type="compositionally biased region" description="Basic and acidic residues" evidence="1">
    <location>
        <begin position="194"/>
        <end position="207"/>
    </location>
</feature>
<feature type="compositionally biased region" description="Low complexity" evidence="1">
    <location>
        <begin position="217"/>
        <end position="238"/>
    </location>
</feature>
<evidence type="ECO:0000313" key="2">
    <source>
        <dbReference type="EMBL" id="OAQ22818.1"/>
    </source>
</evidence>
<dbReference type="GO" id="GO:0003677">
    <property type="term" value="F:DNA binding"/>
    <property type="evidence" value="ECO:0007669"/>
    <property type="project" value="InterPro"/>
</dbReference>
<proteinExistence type="predicted"/>
<dbReference type="PANTHER" id="PTHR13468:SF1">
    <property type="entry name" value="PROTEIN DEK"/>
    <property type="match status" value="1"/>
</dbReference>